<dbReference type="PANTHER" id="PTHR34512">
    <property type="entry name" value="CELL SURFACE PROTEIN"/>
    <property type="match status" value="1"/>
</dbReference>
<dbReference type="InterPro" id="IPR015943">
    <property type="entry name" value="WD40/YVTN_repeat-like_dom_sf"/>
</dbReference>
<dbReference type="InterPro" id="IPR011047">
    <property type="entry name" value="Quinoprotein_ADH-like_sf"/>
</dbReference>
<dbReference type="STRING" id="441119.SAMN04488047_10448"/>
<organism evidence="2 3">
    <name type="scientific">Tranquillimonas alkanivorans</name>
    <dbReference type="NCBI Taxonomy" id="441119"/>
    <lineage>
        <taxon>Bacteria</taxon>
        <taxon>Pseudomonadati</taxon>
        <taxon>Pseudomonadota</taxon>
        <taxon>Alphaproteobacteria</taxon>
        <taxon>Rhodobacterales</taxon>
        <taxon>Roseobacteraceae</taxon>
        <taxon>Tranquillimonas</taxon>
    </lineage>
</organism>
<dbReference type="Proteomes" id="UP000199356">
    <property type="component" value="Unassembled WGS sequence"/>
</dbReference>
<keyword evidence="3" id="KW-1185">Reference proteome</keyword>
<dbReference type="InterPro" id="IPR002372">
    <property type="entry name" value="PQQ_rpt_dom"/>
</dbReference>
<dbReference type="PANTHER" id="PTHR34512:SF30">
    <property type="entry name" value="OUTER MEMBRANE PROTEIN ASSEMBLY FACTOR BAMB"/>
    <property type="match status" value="1"/>
</dbReference>
<dbReference type="SMART" id="SM00564">
    <property type="entry name" value="PQQ"/>
    <property type="match status" value="5"/>
</dbReference>
<protein>
    <submittedName>
        <fullName evidence="2">Outer membrane protein assembly factor BamB, contains PQQ-like beta-propeller repeat</fullName>
    </submittedName>
</protein>
<dbReference type="OrthoDB" id="5290752at2"/>
<accession>A0A1I5NT97</accession>
<dbReference type="AlphaFoldDB" id="A0A1I5NT97"/>
<dbReference type="PROSITE" id="PS51257">
    <property type="entry name" value="PROKAR_LIPOPROTEIN"/>
    <property type="match status" value="1"/>
</dbReference>
<dbReference type="Gene3D" id="2.130.10.10">
    <property type="entry name" value="YVTN repeat-like/Quinoprotein amine dehydrogenase"/>
    <property type="match status" value="1"/>
</dbReference>
<dbReference type="RefSeq" id="WP_093419621.1">
    <property type="nucleotide sequence ID" value="NZ_FOXA01000004.1"/>
</dbReference>
<evidence type="ECO:0000259" key="1">
    <source>
        <dbReference type="Pfam" id="PF13360"/>
    </source>
</evidence>
<reference evidence="2 3" key="1">
    <citation type="submission" date="2016-10" db="EMBL/GenBank/DDBJ databases">
        <authorList>
            <person name="de Groot N.N."/>
        </authorList>
    </citation>
    <scope>NUCLEOTIDE SEQUENCE [LARGE SCALE GENOMIC DNA]</scope>
    <source>
        <strain evidence="2 3">DSM 19547</strain>
    </source>
</reference>
<dbReference type="Pfam" id="PF13360">
    <property type="entry name" value="PQQ_2"/>
    <property type="match status" value="1"/>
</dbReference>
<evidence type="ECO:0000313" key="2">
    <source>
        <dbReference type="EMBL" id="SFP24451.1"/>
    </source>
</evidence>
<gene>
    <name evidence="2" type="ORF">SAMN04488047_10448</name>
</gene>
<dbReference type="EMBL" id="FOXA01000004">
    <property type="protein sequence ID" value="SFP24451.1"/>
    <property type="molecule type" value="Genomic_DNA"/>
</dbReference>
<evidence type="ECO:0000313" key="3">
    <source>
        <dbReference type="Proteomes" id="UP000199356"/>
    </source>
</evidence>
<feature type="domain" description="Pyrrolo-quinoline quinone repeat" evidence="1">
    <location>
        <begin position="116"/>
        <end position="352"/>
    </location>
</feature>
<proteinExistence type="predicted"/>
<name>A0A1I5NT97_9RHOB</name>
<sequence>MRKACIGGIAAITLLAACEKELILPGERLALRGDAATDTVEAGARSVPISLPAARANTQWTHKAGSPTHDTVHPAFSGAPQLLWSADVGQGEDRRHRITADPVVAGGRVFTVDSRARVSAHGLDGRPLWSVDLTPAGEDSDDASGAGLAVQGNTLYVSSAFGDLVALDTATGGERWRQALDASASGAPTVVGDLVYVAARDARGWAVETDTGRIRWTLPGTPRVAGIVGGASPAVTDRLAIFPFPSGELVATLRDGGTRVWQANVARDRLGKVYAQINDITGDPVISGGRVYAGNPAGRTVALDLASGELLWAAEDGAMSPVSVAGGAVFAVSDQAELVRLNAATGETVWRQPLPLYQPYRSLGRRDAVYAHYGPVLAGGRLWVASDDGMLRGFSPESGALVSSLELPGGATTNPVVAGGVMYLVTEDGQLLAFR</sequence>
<dbReference type="SUPFAM" id="SSF50998">
    <property type="entry name" value="Quinoprotein alcohol dehydrogenase-like"/>
    <property type="match status" value="1"/>
</dbReference>
<dbReference type="InterPro" id="IPR018391">
    <property type="entry name" value="PQQ_b-propeller_rpt"/>
</dbReference>